<proteinExistence type="inferred from homology"/>
<feature type="domain" description="D-isomer specific 2-hydroxyacid dehydrogenase catalytic" evidence="6">
    <location>
        <begin position="21"/>
        <end position="317"/>
    </location>
</feature>
<feature type="domain" description="D-isomer specific 2-hydroxyacid dehydrogenase NAD-binding" evidence="7">
    <location>
        <begin position="118"/>
        <end position="290"/>
    </location>
</feature>
<dbReference type="Proteomes" id="UP000017668">
    <property type="component" value="Unassembled WGS sequence"/>
</dbReference>
<dbReference type="Pfam" id="PF00389">
    <property type="entry name" value="2-Hacid_dh"/>
    <property type="match status" value="1"/>
</dbReference>
<evidence type="ECO:0000256" key="1">
    <source>
        <dbReference type="ARBA" id="ARBA00005854"/>
    </source>
</evidence>
<dbReference type="InterPro" id="IPR029752">
    <property type="entry name" value="D-isomer_DH_CS1"/>
</dbReference>
<dbReference type="InterPro" id="IPR006140">
    <property type="entry name" value="D-isomer_DH_NAD-bd"/>
</dbReference>
<dbReference type="PROSITE" id="PS00671">
    <property type="entry name" value="D_2_HYDROXYACID_DH_3"/>
    <property type="match status" value="1"/>
</dbReference>
<name>A0ABP2RLI8_RHILU</name>
<dbReference type="RefSeq" id="WP_006700587.1">
    <property type="nucleotide sequence ID" value="NZ_AMQQ01000059.1"/>
</dbReference>
<dbReference type="PANTHER" id="PTHR42789:SF1">
    <property type="entry name" value="D-ISOMER SPECIFIC 2-HYDROXYACID DEHYDROGENASE FAMILY PROTEIN (AFU_ORTHOLOGUE AFUA_6G10090)"/>
    <property type="match status" value="1"/>
</dbReference>
<gene>
    <name evidence="8" type="ORF">C241_26800</name>
</gene>
<evidence type="ECO:0000256" key="5">
    <source>
        <dbReference type="RuleBase" id="RU003719"/>
    </source>
</evidence>
<organism evidence="8 9">
    <name type="scientific">Bradyrhizobium lupini HPC(L)</name>
    <dbReference type="NCBI Taxonomy" id="1229491"/>
    <lineage>
        <taxon>Bacteria</taxon>
        <taxon>Pseudomonadati</taxon>
        <taxon>Pseudomonadota</taxon>
        <taxon>Alphaproteobacteria</taxon>
        <taxon>Hyphomicrobiales</taxon>
        <taxon>Nitrobacteraceae</taxon>
        <taxon>Bradyrhizobium</taxon>
    </lineage>
</organism>
<dbReference type="CDD" id="cd12169">
    <property type="entry name" value="PGDH_like_1"/>
    <property type="match status" value="1"/>
</dbReference>
<dbReference type="SUPFAM" id="SSF52283">
    <property type="entry name" value="Formate/glycerate dehydrogenase catalytic domain-like"/>
    <property type="match status" value="1"/>
</dbReference>
<evidence type="ECO:0000313" key="9">
    <source>
        <dbReference type="Proteomes" id="UP000017668"/>
    </source>
</evidence>
<dbReference type="EMBL" id="AMQQ01000059">
    <property type="protein sequence ID" value="EKJ93094.1"/>
    <property type="molecule type" value="Genomic_DNA"/>
</dbReference>
<dbReference type="PROSITE" id="PS00065">
    <property type="entry name" value="D_2_HYDROXYACID_DH_1"/>
    <property type="match status" value="1"/>
</dbReference>
<dbReference type="InterPro" id="IPR036291">
    <property type="entry name" value="NAD(P)-bd_dom_sf"/>
</dbReference>
<keyword evidence="4" id="KW-0520">NAD</keyword>
<evidence type="ECO:0000259" key="6">
    <source>
        <dbReference type="Pfam" id="PF00389"/>
    </source>
</evidence>
<dbReference type="SUPFAM" id="SSF51735">
    <property type="entry name" value="NAD(P)-binding Rossmann-fold domains"/>
    <property type="match status" value="1"/>
</dbReference>
<keyword evidence="2" id="KW-0028">Amino-acid biosynthesis</keyword>
<evidence type="ECO:0000256" key="2">
    <source>
        <dbReference type="ARBA" id="ARBA00022605"/>
    </source>
</evidence>
<evidence type="ECO:0000256" key="4">
    <source>
        <dbReference type="ARBA" id="ARBA00023027"/>
    </source>
</evidence>
<keyword evidence="3 5" id="KW-0560">Oxidoreductase</keyword>
<evidence type="ECO:0000259" key="7">
    <source>
        <dbReference type="Pfam" id="PF02826"/>
    </source>
</evidence>
<dbReference type="Pfam" id="PF02826">
    <property type="entry name" value="2-Hacid_dh_C"/>
    <property type="match status" value="1"/>
</dbReference>
<evidence type="ECO:0000256" key="3">
    <source>
        <dbReference type="ARBA" id="ARBA00023002"/>
    </source>
</evidence>
<dbReference type="InterPro" id="IPR029753">
    <property type="entry name" value="D-isomer_DH_CS"/>
</dbReference>
<comment type="caution">
    <text evidence="8">The sequence shown here is derived from an EMBL/GenBank/DDBJ whole genome shotgun (WGS) entry which is preliminary data.</text>
</comment>
<accession>A0ABP2RLI8</accession>
<dbReference type="InterPro" id="IPR006139">
    <property type="entry name" value="D-isomer_2_OHA_DH_cat_dom"/>
</dbReference>
<comment type="similarity">
    <text evidence="1 5">Belongs to the D-isomer specific 2-hydroxyacid dehydrogenase family.</text>
</comment>
<sequence length="320" mass="34895">MSRHNKKNIAVLDDYQNVAITSADWSPLNDRAEITVFNDHIADEERLLDRLLPFDAVCVMRERTPLPRRILERLPNLRFIATTGGRNASIDLAAARDLGIVVSATGANGSGAPELTWALILAAARHIPTENASFRSGGWQTTVGRDLSGSTLGVIGLGRIGRQIAKVGLAFGMEVIAWSQNLTDEAAEAAGVRRVEKDTLLRESDWVTLHLVLSERTKGIIGPDELALMKPTAWLVNTSRGPLVDEGALIAALETKRIAGLAVDVFDHEPLAGNHPFRTFGNVIATPHIGFVTENSYRIFYRDTVDNLVAWLNGAPLRVL</sequence>
<dbReference type="Gene3D" id="3.40.50.720">
    <property type="entry name" value="NAD(P)-binding Rossmann-like Domain"/>
    <property type="match status" value="2"/>
</dbReference>
<reference evidence="8 9" key="1">
    <citation type="journal article" date="2013" name="Genome Announc.">
        <title>Genome Sequence of Rhizobium lupini HPC(L) Isolated from Saline Desert Soil, Kutch (Gujarat).</title>
        <authorList>
            <person name="Agarwal L."/>
            <person name="Purohit H.J."/>
        </authorList>
    </citation>
    <scope>NUCLEOTIDE SEQUENCE [LARGE SCALE GENOMIC DNA]</scope>
    <source>
        <strain evidence="9">HPC(L)</strain>
    </source>
</reference>
<keyword evidence="9" id="KW-1185">Reference proteome</keyword>
<dbReference type="InterPro" id="IPR050857">
    <property type="entry name" value="D-2-hydroxyacid_DH"/>
</dbReference>
<protein>
    <submittedName>
        <fullName evidence="8">D-isomer specific 2-hydroxyacid dehydrogenase</fullName>
    </submittedName>
</protein>
<dbReference type="PANTHER" id="PTHR42789">
    <property type="entry name" value="D-ISOMER SPECIFIC 2-HYDROXYACID DEHYDROGENASE FAMILY PROTEIN (AFU_ORTHOLOGUE AFUA_6G10090)"/>
    <property type="match status" value="1"/>
</dbReference>
<evidence type="ECO:0000313" key="8">
    <source>
        <dbReference type="EMBL" id="EKJ93094.1"/>
    </source>
</evidence>